<dbReference type="EMBL" id="CP115450">
    <property type="protein sequence ID" value="WBP89270.1"/>
    <property type="molecule type" value="Genomic_DNA"/>
</dbReference>
<dbReference type="Proteomes" id="UP001212821">
    <property type="component" value="Chromosome"/>
</dbReference>
<gene>
    <name evidence="1" type="ORF">O1G21_27790</name>
</gene>
<organism evidence="1 2">
    <name type="scientific">Kitasatospora cathayae</name>
    <dbReference type="NCBI Taxonomy" id="3004092"/>
    <lineage>
        <taxon>Bacteria</taxon>
        <taxon>Bacillati</taxon>
        <taxon>Actinomycetota</taxon>
        <taxon>Actinomycetes</taxon>
        <taxon>Kitasatosporales</taxon>
        <taxon>Streptomycetaceae</taxon>
        <taxon>Kitasatospora</taxon>
    </lineage>
</organism>
<evidence type="ECO:0000313" key="2">
    <source>
        <dbReference type="Proteomes" id="UP001212821"/>
    </source>
</evidence>
<evidence type="ECO:0000313" key="1">
    <source>
        <dbReference type="EMBL" id="WBP89270.1"/>
    </source>
</evidence>
<keyword evidence="2" id="KW-1185">Reference proteome</keyword>
<proteinExistence type="predicted"/>
<dbReference type="RefSeq" id="WP_270147489.1">
    <property type="nucleotide sequence ID" value="NZ_CP115450.1"/>
</dbReference>
<sequence>MDPISTAALAGATLAATAALQSVGEEAGRSSWTVASRLVERIRHRFAGNHEAEGALARACDSPDDEAAVGELHRVLHEYMLRDSEFAQEVRRLVDESVRSAGGVGGINAAVIKNVQVNHGKVEVAGDLNFS</sequence>
<accession>A0ABY7Q996</accession>
<reference evidence="2" key="1">
    <citation type="submission" date="2022-12" db="EMBL/GenBank/DDBJ databases">
        <authorList>
            <person name="Mo P."/>
        </authorList>
    </citation>
    <scope>NUCLEOTIDE SEQUENCE [LARGE SCALE GENOMIC DNA]</scope>
    <source>
        <strain evidence="2">HUAS 3-15</strain>
    </source>
</reference>
<evidence type="ECO:0008006" key="3">
    <source>
        <dbReference type="Google" id="ProtNLM"/>
    </source>
</evidence>
<name>A0ABY7Q996_9ACTN</name>
<protein>
    <recommendedName>
        <fullName evidence="3">RHIM domain-containing protein</fullName>
    </recommendedName>
</protein>